<protein>
    <submittedName>
        <fullName evidence="3">Uncharacterized protein</fullName>
    </submittedName>
</protein>
<dbReference type="HOGENOM" id="CLU_351401_0_0_1"/>
<evidence type="ECO:0000313" key="3">
    <source>
        <dbReference type="EnsemblPlants" id="OBART12G05660.1"/>
    </source>
</evidence>
<dbReference type="EnsemblPlants" id="OBART12G05660.1">
    <property type="protein sequence ID" value="OBART12G05660.1"/>
    <property type="gene ID" value="OBART12G05660"/>
</dbReference>
<evidence type="ECO:0000256" key="2">
    <source>
        <dbReference type="SAM" id="MobiDB-lite"/>
    </source>
</evidence>
<feature type="coiled-coil region" evidence="1">
    <location>
        <begin position="248"/>
        <end position="348"/>
    </location>
</feature>
<dbReference type="AlphaFoldDB" id="A0A0D3HSD4"/>
<feature type="coiled-coil region" evidence="1">
    <location>
        <begin position="565"/>
        <end position="676"/>
    </location>
</feature>
<keyword evidence="1" id="KW-0175">Coiled coil</keyword>
<dbReference type="Proteomes" id="UP000026960">
    <property type="component" value="Chromosome 12"/>
</dbReference>
<proteinExistence type="predicted"/>
<evidence type="ECO:0000313" key="4">
    <source>
        <dbReference type="Proteomes" id="UP000026960"/>
    </source>
</evidence>
<feature type="region of interest" description="Disordered" evidence="2">
    <location>
        <begin position="1"/>
        <end position="62"/>
    </location>
</feature>
<name>A0A0D3HSD4_9ORYZ</name>
<feature type="region of interest" description="Disordered" evidence="2">
    <location>
        <begin position="395"/>
        <end position="463"/>
    </location>
</feature>
<reference evidence="3" key="2">
    <citation type="submission" date="2015-03" db="UniProtKB">
        <authorList>
            <consortium name="EnsemblPlants"/>
        </authorList>
    </citation>
    <scope>IDENTIFICATION</scope>
</reference>
<keyword evidence="4" id="KW-1185">Reference proteome</keyword>
<organism evidence="3">
    <name type="scientific">Oryza barthii</name>
    <dbReference type="NCBI Taxonomy" id="65489"/>
    <lineage>
        <taxon>Eukaryota</taxon>
        <taxon>Viridiplantae</taxon>
        <taxon>Streptophyta</taxon>
        <taxon>Embryophyta</taxon>
        <taxon>Tracheophyta</taxon>
        <taxon>Spermatophyta</taxon>
        <taxon>Magnoliopsida</taxon>
        <taxon>Liliopsida</taxon>
        <taxon>Poales</taxon>
        <taxon>Poaceae</taxon>
        <taxon>BOP clade</taxon>
        <taxon>Oryzoideae</taxon>
        <taxon>Oryzeae</taxon>
        <taxon>Oryzinae</taxon>
        <taxon>Oryza</taxon>
    </lineage>
</organism>
<reference evidence="3" key="1">
    <citation type="journal article" date="2009" name="Rice">
        <title>De Novo Next Generation Sequencing of Plant Genomes.</title>
        <authorList>
            <person name="Rounsley S."/>
            <person name="Marri P.R."/>
            <person name="Yu Y."/>
            <person name="He R."/>
            <person name="Sisneros N."/>
            <person name="Goicoechea J.L."/>
            <person name="Lee S.J."/>
            <person name="Angelova A."/>
            <person name="Kudrna D."/>
            <person name="Luo M."/>
            <person name="Affourtit J."/>
            <person name="Desany B."/>
            <person name="Knight J."/>
            <person name="Niazi F."/>
            <person name="Egholm M."/>
            <person name="Wing R.A."/>
        </authorList>
    </citation>
    <scope>NUCLEOTIDE SEQUENCE [LARGE SCALE GENOMIC DNA]</scope>
    <source>
        <strain evidence="3">cv. IRGC 105608</strain>
    </source>
</reference>
<accession>A0A0D3HSD4</accession>
<dbReference type="Gramene" id="OBART12G05660.1">
    <property type="protein sequence ID" value="OBART12G05660.1"/>
    <property type="gene ID" value="OBART12G05660"/>
</dbReference>
<evidence type="ECO:0000256" key="1">
    <source>
        <dbReference type="SAM" id="Coils"/>
    </source>
</evidence>
<sequence>MGRRGKKGRSVVGHNQRPKPEDNDGSFHSAAANESDESGPVQGKGARSRVPIGPNHQAKLPDCTFGKKDGNVAEDSADSLSCLSLGSDRTENISNNQAPVRSSVLHPTDSMPTDAMPLLLTPTLGPPIDAPQPETTAVVHESAGEASTTSFDWSKLTEMGYRAVELIQTWSSEVKRLKTIFVEEKDRNEHLKTMLGEEKDKNERLKIMLAMDKDKNEHHRTMLAEERDRNERLKIMLVWEKDKNEHYKTMLAKEKDKAEHHKNMLEEEKDNNKRLKTMLVEEKDKNKHHKIILEEEKDKNERLKTMLSEEKVKNEHLKSMLAEEKDKNERLQLRLHGEEKDKNELLKTMLAEKKDKNDRLQLSFPKNEHLPLGLQRVHTRLDECIALIDRITQKDTTGGAGPDSYPSSVSMARGRGGRTKGGSVGHSGKRGKPRAMAEEPEGGAARKRRKQDDANCTFGKKKSSAAKDSADSLSFLYLGSDWIENKSNKQAPVRCGPRPAYSMLADAMPLLTPTSGPPTNPPQTETTVVVYESAGGASRSPFDWSKLAEMAQQAAEVSHTWSSEVEHLKTNLAEEKDKNERLNTNLAEGKAKNKHLKTILAEEKDKNDHLKTNLAEEKNKNEFLRTTLAEEKHKYECLKTMLADEKDKNLRLKTNLADEKDENERHKTMLEKDKNKCLKIMLMEEKNKNECLKTNLAEEKFKNKLFKYMLEKTKDKNLCFETNLADKYMLEKMKDKNLRFETNLADEKDESELLTTMCSRTGPHPLGNTLTNAMPLLTLTSGPPVDTMTTITHESTRGHHAI</sequence>